<feature type="region of interest" description="Disordered" evidence="1">
    <location>
        <begin position="347"/>
        <end position="366"/>
    </location>
</feature>
<feature type="chain" id="PRO_5002492136" evidence="2">
    <location>
        <begin position="25"/>
        <end position="416"/>
    </location>
</feature>
<accession>A0A0F5LDT7</accession>
<organism evidence="3 4">
    <name type="scientific">Devosia soli</name>
    <dbReference type="NCBI Taxonomy" id="361041"/>
    <lineage>
        <taxon>Bacteria</taxon>
        <taxon>Pseudomonadati</taxon>
        <taxon>Pseudomonadota</taxon>
        <taxon>Alphaproteobacteria</taxon>
        <taxon>Hyphomicrobiales</taxon>
        <taxon>Devosiaceae</taxon>
        <taxon>Devosia</taxon>
    </lineage>
</organism>
<evidence type="ECO:0000256" key="2">
    <source>
        <dbReference type="SAM" id="SignalP"/>
    </source>
</evidence>
<name>A0A0F5LDT7_9HYPH</name>
<evidence type="ECO:0000256" key="1">
    <source>
        <dbReference type="SAM" id="MobiDB-lite"/>
    </source>
</evidence>
<comment type="caution">
    <text evidence="3">The sequence shown here is derived from an EMBL/GenBank/DDBJ whole genome shotgun (WGS) entry which is preliminary data.</text>
</comment>
<dbReference type="OrthoDB" id="7912525at2"/>
<evidence type="ECO:0000313" key="4">
    <source>
        <dbReference type="Proteomes" id="UP000033514"/>
    </source>
</evidence>
<dbReference type="PATRIC" id="fig|361041.3.peg.198"/>
<evidence type="ECO:0000313" key="3">
    <source>
        <dbReference type="EMBL" id="KKB79767.1"/>
    </source>
</evidence>
<gene>
    <name evidence="3" type="ORF">VW35_04465</name>
</gene>
<protein>
    <submittedName>
        <fullName evidence="3">Uncharacterized protein</fullName>
    </submittedName>
</protein>
<dbReference type="RefSeq" id="WP_046141837.1">
    <property type="nucleotide sequence ID" value="NZ_LAJG01000014.1"/>
</dbReference>
<sequence length="416" mass="43880">MIGTILRPLGLVALALAACLPASAKEMTLGGAVFDVPDGWEKQDDAEGILLVRSFPETEDTEQAAAMIQLLNIKGAPASLDANIAEMVSWVDGMYEEDPMVDSAGTTLHGHSIKVEYRCCSYSSDVPMGQTIAGVAAENEQLLAGLIFVNTSSDHQDEADEAFEALVRSVRFKGDSAEGMKPQAGDGGLDGVFTHLDTGLMPNAFGGLDFNSESEIMVFDPDGLFSSAIPAGGDMETHCAANPTDCGTYKVSGGGWFGGARQIEMRSMVDGYGVIETETLPLEKSGNDLKIDGGDYFRLPPFDNGTTFDGTWTYTWASSGMTATSSGGVAVERTLVFKPDGTFTRRGWSGGSSSGDMGGVTVSSKRAGSSGTYEVSGYQLVLTARNGTSETLSIFAPDRDDTDLLVIDGANYLKQD</sequence>
<dbReference type="AlphaFoldDB" id="A0A0F5LDT7"/>
<proteinExistence type="predicted"/>
<feature type="compositionally biased region" description="Gly residues" evidence="1">
    <location>
        <begin position="348"/>
        <end position="358"/>
    </location>
</feature>
<dbReference type="PROSITE" id="PS51257">
    <property type="entry name" value="PROKAR_LIPOPROTEIN"/>
    <property type="match status" value="1"/>
</dbReference>
<reference evidence="3 4" key="1">
    <citation type="submission" date="2015-03" db="EMBL/GenBank/DDBJ databases">
        <authorList>
            <person name="Hassan Y.I."/>
            <person name="Lepp D."/>
            <person name="Zhou T."/>
        </authorList>
    </citation>
    <scope>NUCLEOTIDE SEQUENCE [LARGE SCALE GENOMIC DNA]</scope>
    <source>
        <strain evidence="3 4">GH2-10</strain>
    </source>
</reference>
<dbReference type="Proteomes" id="UP000033514">
    <property type="component" value="Unassembled WGS sequence"/>
</dbReference>
<dbReference type="EMBL" id="LAJG01000014">
    <property type="protein sequence ID" value="KKB79767.1"/>
    <property type="molecule type" value="Genomic_DNA"/>
</dbReference>
<keyword evidence="2" id="KW-0732">Signal</keyword>
<keyword evidence="4" id="KW-1185">Reference proteome</keyword>
<feature type="signal peptide" evidence="2">
    <location>
        <begin position="1"/>
        <end position="24"/>
    </location>
</feature>